<keyword evidence="1" id="KW-0732">Signal</keyword>
<evidence type="ECO:0000256" key="1">
    <source>
        <dbReference type="SAM" id="SignalP"/>
    </source>
</evidence>
<protein>
    <recommendedName>
        <fullName evidence="4">Lipoprotein</fullName>
    </recommendedName>
</protein>
<name>A0A0U1CEF4_9MYCO</name>
<proteinExistence type="predicted"/>
<sequence length="140" mass="15289">MRVHLFLVLAMITSLLMSACGTEKSESGPDDRNEVIAAALARIEADLGKPVKLEVRNFHRAGDWAFLDGQLQDTNGQPVDYSGTPFAEAAAHGGKSKRYDGLLKKTGPKWSILESAIGPTDVPWEGWKAKYPEAPVQVWP</sequence>
<dbReference type="AlphaFoldDB" id="A0A0U1CEF4"/>
<dbReference type="RefSeq" id="WP_016892446.1">
    <property type="nucleotide sequence ID" value="NZ_CSWP01000002.1"/>
</dbReference>
<feature type="chain" id="PRO_5038661777" description="Lipoprotein" evidence="1">
    <location>
        <begin position="20"/>
        <end position="140"/>
    </location>
</feature>
<gene>
    <name evidence="2" type="ORF">ERS075579_00961</name>
</gene>
<accession>A0A0U1CEF4</accession>
<dbReference type="EMBL" id="CSWP01000002">
    <property type="protein sequence ID" value="CPV38783.1"/>
    <property type="molecule type" value="Genomic_DNA"/>
</dbReference>
<feature type="signal peptide" evidence="1">
    <location>
        <begin position="1"/>
        <end position="19"/>
    </location>
</feature>
<evidence type="ECO:0008006" key="4">
    <source>
        <dbReference type="Google" id="ProtNLM"/>
    </source>
</evidence>
<organism evidence="2 3">
    <name type="scientific">Mycobacteroides abscessus</name>
    <dbReference type="NCBI Taxonomy" id="36809"/>
    <lineage>
        <taxon>Bacteria</taxon>
        <taxon>Bacillati</taxon>
        <taxon>Actinomycetota</taxon>
        <taxon>Actinomycetes</taxon>
        <taxon>Mycobacteriales</taxon>
        <taxon>Mycobacteriaceae</taxon>
        <taxon>Mycobacteroides</taxon>
    </lineage>
</organism>
<reference evidence="2 3" key="1">
    <citation type="submission" date="2015-03" db="EMBL/GenBank/DDBJ databases">
        <authorList>
            <person name="Murphy D."/>
        </authorList>
    </citation>
    <scope>NUCLEOTIDE SEQUENCE [LARGE SCALE GENOMIC DNA]</scope>
    <source>
        <strain evidence="2 3">PAP088</strain>
    </source>
</reference>
<evidence type="ECO:0000313" key="2">
    <source>
        <dbReference type="EMBL" id="CPV38783.1"/>
    </source>
</evidence>
<dbReference type="Proteomes" id="UP000045782">
    <property type="component" value="Unassembled WGS sequence"/>
</dbReference>
<dbReference type="PROSITE" id="PS51257">
    <property type="entry name" value="PROKAR_LIPOPROTEIN"/>
    <property type="match status" value="1"/>
</dbReference>
<evidence type="ECO:0000313" key="3">
    <source>
        <dbReference type="Proteomes" id="UP000045782"/>
    </source>
</evidence>